<protein>
    <submittedName>
        <fullName evidence="3">Fam-b protein</fullName>
    </submittedName>
</protein>
<evidence type="ECO:0000313" key="3">
    <source>
        <dbReference type="EMBL" id="CAD2099723.1"/>
    </source>
</evidence>
<feature type="chain" id="PRO_5027705540" evidence="2">
    <location>
        <begin position="22"/>
        <end position="258"/>
    </location>
</feature>
<dbReference type="NCBIfam" id="TIGR01597">
    <property type="entry name" value="PYST-B"/>
    <property type="match status" value="1"/>
</dbReference>
<dbReference type="Pfam" id="PF09592">
    <property type="entry name" value="DUF2031"/>
    <property type="match status" value="1"/>
</dbReference>
<dbReference type="VEuPathDB" id="PlasmoDB:PVLDE_1300530"/>
<dbReference type="InterPro" id="IPR006484">
    <property type="entry name" value="PYST_B"/>
</dbReference>
<evidence type="ECO:0000313" key="4">
    <source>
        <dbReference type="Proteomes" id="UP000515308"/>
    </source>
</evidence>
<evidence type="ECO:0000256" key="2">
    <source>
        <dbReference type="SAM" id="SignalP"/>
    </source>
</evidence>
<evidence type="ECO:0000256" key="1">
    <source>
        <dbReference type="SAM" id="Coils"/>
    </source>
</evidence>
<dbReference type="EMBL" id="LR865375">
    <property type="protein sequence ID" value="CAD2099723.1"/>
    <property type="molecule type" value="Genomic_DNA"/>
</dbReference>
<reference evidence="3 4" key="1">
    <citation type="submission" date="2020-08" db="EMBL/GenBank/DDBJ databases">
        <authorList>
            <person name="Ramaprasad A."/>
        </authorList>
    </citation>
    <scope>NUCLEOTIDE SEQUENCE [LARGE SCALE GENOMIC DNA]</scope>
</reference>
<gene>
    <name evidence="3" type="ORF">PVLDE_1300530</name>
</gene>
<sequence length="258" mass="30339">MRASILKLVFFSIIICSFEYAKNELYYVNETSIYLERNLINFRNNRILTDADEHFDLNYFYESIVNLADQLNDRKDDDKDIKKTRNIINSHIKEYKESNTLPNLNNVDKKTKRKIHKLQKELEEVKKELDNIKNDKLEIQPIQDKRIVIKGENISVSNYEGPKGLEYLRSFTPNEQNEDDTTAEDILESKRELDKRLKGLMIRGALMILLSFVLLIPGFVQIGAAIIGVLLSIETFYRCYQYVRLGFKIYKIPKKSKK</sequence>
<organism evidence="3 4">
    <name type="scientific">Plasmodium vinckei lentum</name>
    <dbReference type="NCBI Taxonomy" id="138297"/>
    <lineage>
        <taxon>Eukaryota</taxon>
        <taxon>Sar</taxon>
        <taxon>Alveolata</taxon>
        <taxon>Apicomplexa</taxon>
        <taxon>Aconoidasida</taxon>
        <taxon>Haemosporida</taxon>
        <taxon>Plasmodiidae</taxon>
        <taxon>Plasmodium</taxon>
        <taxon>Plasmodium (Vinckeia)</taxon>
    </lineage>
</organism>
<dbReference type="AlphaFoldDB" id="A0A6V7SKP8"/>
<feature type="coiled-coil region" evidence="1">
    <location>
        <begin position="108"/>
        <end position="138"/>
    </location>
</feature>
<feature type="signal peptide" evidence="2">
    <location>
        <begin position="1"/>
        <end position="21"/>
    </location>
</feature>
<proteinExistence type="predicted"/>
<keyword evidence="1" id="KW-0175">Coiled coil</keyword>
<name>A0A6V7SKP8_PLAVN</name>
<keyword evidence="2" id="KW-0732">Signal</keyword>
<accession>A0A6V7SKP8</accession>
<dbReference type="Proteomes" id="UP000515308">
    <property type="component" value="Chromosome PVLDE_13"/>
</dbReference>